<keyword evidence="3" id="KW-1185">Reference proteome</keyword>
<feature type="transmembrane region" description="Helical" evidence="1">
    <location>
        <begin position="146"/>
        <end position="165"/>
    </location>
</feature>
<comment type="caution">
    <text evidence="2">The sequence shown here is derived from an EMBL/GenBank/DDBJ whole genome shotgun (WGS) entry which is preliminary data.</text>
</comment>
<accession>A0A3B0CAG7</accession>
<dbReference type="Pfam" id="PF10067">
    <property type="entry name" value="DUF2306"/>
    <property type="match status" value="1"/>
</dbReference>
<organism evidence="2 3">
    <name type="scientific">Ulvibacterium marinum</name>
    <dbReference type="NCBI Taxonomy" id="2419782"/>
    <lineage>
        <taxon>Bacteria</taxon>
        <taxon>Pseudomonadati</taxon>
        <taxon>Bacteroidota</taxon>
        <taxon>Flavobacteriia</taxon>
        <taxon>Flavobacteriales</taxon>
        <taxon>Flavobacteriaceae</taxon>
        <taxon>Ulvibacterium</taxon>
    </lineage>
</organism>
<dbReference type="EMBL" id="RBCJ01000003">
    <property type="protein sequence ID" value="RKN79816.1"/>
    <property type="molecule type" value="Genomic_DNA"/>
</dbReference>
<evidence type="ECO:0000313" key="3">
    <source>
        <dbReference type="Proteomes" id="UP000276603"/>
    </source>
</evidence>
<dbReference type="InterPro" id="IPR018750">
    <property type="entry name" value="DUF2306_membrane"/>
</dbReference>
<gene>
    <name evidence="2" type="ORF">D7Z94_16195</name>
</gene>
<evidence type="ECO:0000313" key="2">
    <source>
        <dbReference type="EMBL" id="RKN79816.1"/>
    </source>
</evidence>
<feature type="transmembrane region" description="Helical" evidence="1">
    <location>
        <begin position="88"/>
        <end position="108"/>
    </location>
</feature>
<keyword evidence="1" id="KW-0472">Membrane</keyword>
<dbReference type="AlphaFoldDB" id="A0A3B0CAG7"/>
<protein>
    <submittedName>
        <fullName evidence="2">DUF2306 domain-containing protein</fullName>
    </submittedName>
</protein>
<evidence type="ECO:0000256" key="1">
    <source>
        <dbReference type="SAM" id="Phobius"/>
    </source>
</evidence>
<dbReference type="OrthoDB" id="6385003at2"/>
<feature type="transmembrane region" description="Helical" evidence="1">
    <location>
        <begin position="114"/>
        <end position="134"/>
    </location>
</feature>
<proteinExistence type="predicted"/>
<dbReference type="RefSeq" id="WP_120712624.1">
    <property type="nucleotide sequence ID" value="NZ_RBCJ01000003.1"/>
</dbReference>
<keyword evidence="1" id="KW-0812">Transmembrane</keyword>
<feature type="transmembrane region" description="Helical" evidence="1">
    <location>
        <begin position="9"/>
        <end position="27"/>
    </location>
</feature>
<dbReference type="Proteomes" id="UP000276603">
    <property type="component" value="Unassembled WGS sequence"/>
</dbReference>
<sequence length="211" mass="24821">MKRGTKNNFGLILLLLVVVAFSLYYYQRDISFYLFADTSEYSAIRLQFKWWIMAHFGFAAFTLFVGPLQFVPQIRKNYPKFHRLAGRLYIIGSIVSAITVYVLLATTYELPGAIPSLGLLAAIWLFTTVAAYRFIRKRNVLRHKEFMLRSYVCGLAFVFIRLLPGVHELTGLFSFIEDSEMRRTVYEWICWVYPLILVEFWLVWRKQLLQA</sequence>
<reference evidence="2 3" key="1">
    <citation type="submission" date="2018-10" db="EMBL/GenBank/DDBJ databases">
        <title>Ulvibacterium marinum gen. nov., sp. nov., a novel marine bacterium of the family Flavobacteriaceae, isolated from a culture of the green alga Ulva prolifera.</title>
        <authorList>
            <person name="Zhang Z."/>
        </authorList>
    </citation>
    <scope>NUCLEOTIDE SEQUENCE [LARGE SCALE GENOMIC DNA]</scope>
    <source>
        <strain evidence="2 3">CCMM003</strain>
    </source>
</reference>
<keyword evidence="1" id="KW-1133">Transmembrane helix</keyword>
<feature type="transmembrane region" description="Helical" evidence="1">
    <location>
        <begin position="185"/>
        <end position="204"/>
    </location>
</feature>
<name>A0A3B0CAG7_9FLAO</name>
<feature type="transmembrane region" description="Helical" evidence="1">
    <location>
        <begin position="47"/>
        <end position="68"/>
    </location>
</feature>